<keyword evidence="3" id="KW-0378">Hydrolase</keyword>
<evidence type="ECO:0000256" key="1">
    <source>
        <dbReference type="SAM" id="MobiDB-lite"/>
    </source>
</evidence>
<feature type="domain" description="SGNH hydrolase-type esterase" evidence="2">
    <location>
        <begin position="12"/>
        <end position="185"/>
    </location>
</feature>
<protein>
    <submittedName>
        <fullName evidence="3">SGNH/GDSL hydrolase family protein</fullName>
    </submittedName>
</protein>
<dbReference type="EMBL" id="BAAAQY010000012">
    <property type="protein sequence ID" value="GAA2246104.1"/>
    <property type="molecule type" value="Genomic_DNA"/>
</dbReference>
<dbReference type="InterPro" id="IPR053140">
    <property type="entry name" value="GDSL_Rv0518-like"/>
</dbReference>
<dbReference type="Gene3D" id="3.40.50.1110">
    <property type="entry name" value="SGNH hydrolase"/>
    <property type="match status" value="1"/>
</dbReference>
<dbReference type="PANTHER" id="PTHR43784:SF2">
    <property type="entry name" value="GDSL-LIKE LIPASE_ACYLHYDROLASE, PUTATIVE (AFU_ORTHOLOGUE AFUA_2G00820)-RELATED"/>
    <property type="match status" value="1"/>
</dbReference>
<evidence type="ECO:0000259" key="2">
    <source>
        <dbReference type="Pfam" id="PF13472"/>
    </source>
</evidence>
<dbReference type="CDD" id="cd01832">
    <property type="entry name" value="SGNH_hydrolase_like_1"/>
    <property type="match status" value="1"/>
</dbReference>
<accession>A0ABP5QWR3</accession>
<dbReference type="GO" id="GO:0016787">
    <property type="term" value="F:hydrolase activity"/>
    <property type="evidence" value="ECO:0007669"/>
    <property type="project" value="UniProtKB-KW"/>
</dbReference>
<dbReference type="SUPFAM" id="SSF52266">
    <property type="entry name" value="SGNH hydrolase"/>
    <property type="match status" value="1"/>
</dbReference>
<dbReference type="Proteomes" id="UP001500929">
    <property type="component" value="Unassembled WGS sequence"/>
</dbReference>
<evidence type="ECO:0000313" key="3">
    <source>
        <dbReference type="EMBL" id="GAA2246104.1"/>
    </source>
</evidence>
<dbReference type="InterPro" id="IPR013830">
    <property type="entry name" value="SGNH_hydro"/>
</dbReference>
<feature type="region of interest" description="Disordered" evidence="1">
    <location>
        <begin position="243"/>
        <end position="270"/>
    </location>
</feature>
<organism evidence="3 4">
    <name type="scientific">Herbiconiux moechotypicola</name>
    <dbReference type="NCBI Taxonomy" id="637393"/>
    <lineage>
        <taxon>Bacteria</taxon>
        <taxon>Bacillati</taxon>
        <taxon>Actinomycetota</taxon>
        <taxon>Actinomycetes</taxon>
        <taxon>Micrococcales</taxon>
        <taxon>Microbacteriaceae</taxon>
        <taxon>Herbiconiux</taxon>
    </lineage>
</organism>
<dbReference type="PANTHER" id="PTHR43784">
    <property type="entry name" value="GDSL-LIKE LIPASE/ACYLHYDROLASE, PUTATIVE (AFU_ORTHOLOGUE AFUA_2G00820)-RELATED"/>
    <property type="match status" value="1"/>
</dbReference>
<proteinExistence type="predicted"/>
<comment type="caution">
    <text evidence="3">The sequence shown here is derived from an EMBL/GenBank/DDBJ whole genome shotgun (WGS) entry which is preliminary data.</text>
</comment>
<gene>
    <name evidence="3" type="ORF">GCM10009851_34360</name>
</gene>
<dbReference type="Pfam" id="PF13472">
    <property type="entry name" value="Lipase_GDSL_2"/>
    <property type="match status" value="1"/>
</dbReference>
<sequence length="270" mass="30082">MSQPHPWRRYVALGDSFTEGIGDAEPASPGGHRGWADRVAEVLATTADGEFSYANLAIRGRLLQQILDEQVEPALELQPDLITISAGGNDVIRPGTDPDDIAARFEVGIRRLRRDDATVVIFTGVDTSFTPVFRGIRGKVAIYNENLRVIADRYDCIVADQWGLKEIQDPRMWADDRLHPNSLGHHEIARMVLRALNVDNDLQPGEPEPLPDRSWRQARAEDLVWARVHLVPWVLRRITHRSSGDGITPKRPLAEPVFATPAQAQEGSAE</sequence>
<evidence type="ECO:0000313" key="4">
    <source>
        <dbReference type="Proteomes" id="UP001500929"/>
    </source>
</evidence>
<reference evidence="4" key="1">
    <citation type="journal article" date="2019" name="Int. J. Syst. Evol. Microbiol.">
        <title>The Global Catalogue of Microorganisms (GCM) 10K type strain sequencing project: providing services to taxonomists for standard genome sequencing and annotation.</title>
        <authorList>
            <consortium name="The Broad Institute Genomics Platform"/>
            <consortium name="The Broad Institute Genome Sequencing Center for Infectious Disease"/>
            <person name="Wu L."/>
            <person name="Ma J."/>
        </authorList>
    </citation>
    <scope>NUCLEOTIDE SEQUENCE [LARGE SCALE GENOMIC DNA]</scope>
    <source>
        <strain evidence="4">JCM 16117</strain>
    </source>
</reference>
<dbReference type="RefSeq" id="WP_259480763.1">
    <property type="nucleotide sequence ID" value="NZ_BAAAQY010000012.1"/>
</dbReference>
<name>A0ABP5QWR3_9MICO</name>
<dbReference type="InterPro" id="IPR036514">
    <property type="entry name" value="SGNH_hydro_sf"/>
</dbReference>
<keyword evidence="4" id="KW-1185">Reference proteome</keyword>